<proteinExistence type="inferred from homology"/>
<dbReference type="AlphaFoldDB" id="A0A834YH62"/>
<sequence length="66" mass="7883">MWPMGSSNGTVPWKEIDFKVVLFVPPNSPHILYKGYYNDESNLKLYFRQIFISDEFDELLFKCLNF</sequence>
<keyword evidence="4" id="KW-1185">Reference proteome</keyword>
<reference evidence="3 4" key="1">
    <citation type="submission" date="2020-04" db="EMBL/GenBank/DDBJ databases">
        <title>Plant Genome Project.</title>
        <authorList>
            <person name="Zhang R.-G."/>
        </authorList>
    </citation>
    <scope>NUCLEOTIDE SEQUENCE [LARGE SCALE GENOMIC DNA]</scope>
    <source>
        <strain evidence="3">YNK0</strain>
        <tissue evidence="3">Leaf</tissue>
    </source>
</reference>
<evidence type="ECO:0000313" key="3">
    <source>
        <dbReference type="EMBL" id="KAF8379757.1"/>
    </source>
</evidence>
<dbReference type="Gene3D" id="3.30.230.80">
    <property type="match status" value="1"/>
</dbReference>
<comment type="caution">
    <text evidence="3">The sequence shown here is derived from an EMBL/GenBank/DDBJ whole genome shotgun (WGS) entry which is preliminary data.</text>
</comment>
<dbReference type="EMBL" id="JABCRI010000022">
    <property type="protein sequence ID" value="KAF8379757.1"/>
    <property type="molecule type" value="Genomic_DNA"/>
</dbReference>
<evidence type="ECO:0000313" key="4">
    <source>
        <dbReference type="Proteomes" id="UP000655225"/>
    </source>
</evidence>
<organism evidence="3 4">
    <name type="scientific">Tetracentron sinense</name>
    <name type="common">Spur-leaf</name>
    <dbReference type="NCBI Taxonomy" id="13715"/>
    <lineage>
        <taxon>Eukaryota</taxon>
        <taxon>Viridiplantae</taxon>
        <taxon>Streptophyta</taxon>
        <taxon>Embryophyta</taxon>
        <taxon>Tracheophyta</taxon>
        <taxon>Spermatophyta</taxon>
        <taxon>Magnoliopsida</taxon>
        <taxon>Trochodendrales</taxon>
        <taxon>Trochodendraceae</taxon>
        <taxon>Tetracentron</taxon>
    </lineage>
</organism>
<evidence type="ECO:0000256" key="1">
    <source>
        <dbReference type="ARBA" id="ARBA00008239"/>
    </source>
</evidence>
<gene>
    <name evidence="3" type="ORF">HHK36_029206</name>
</gene>
<keyword evidence="2" id="KW-0143">Chaperone</keyword>
<dbReference type="GO" id="GO:0005524">
    <property type="term" value="F:ATP binding"/>
    <property type="evidence" value="ECO:0007669"/>
    <property type="project" value="InterPro"/>
</dbReference>
<protein>
    <submittedName>
        <fullName evidence="3">Uncharacterized protein</fullName>
    </submittedName>
</protein>
<dbReference type="Proteomes" id="UP000655225">
    <property type="component" value="Unassembled WGS sequence"/>
</dbReference>
<dbReference type="Pfam" id="PF00183">
    <property type="entry name" value="HSP90"/>
    <property type="match status" value="1"/>
</dbReference>
<dbReference type="OrthoDB" id="1870935at2759"/>
<dbReference type="InterPro" id="IPR001404">
    <property type="entry name" value="Hsp90_fam"/>
</dbReference>
<accession>A0A834YH62</accession>
<name>A0A834YH62_TETSI</name>
<comment type="similarity">
    <text evidence="1">Belongs to the heat shock protein 90 family.</text>
</comment>
<dbReference type="SUPFAM" id="SSF54211">
    <property type="entry name" value="Ribosomal protein S5 domain 2-like"/>
    <property type="match status" value="1"/>
</dbReference>
<dbReference type="InterPro" id="IPR020568">
    <property type="entry name" value="Ribosomal_Su5_D2-typ_SF"/>
</dbReference>
<dbReference type="GO" id="GO:0016887">
    <property type="term" value="F:ATP hydrolysis activity"/>
    <property type="evidence" value="ECO:0007669"/>
    <property type="project" value="InterPro"/>
</dbReference>
<dbReference type="GO" id="GO:0140662">
    <property type="term" value="F:ATP-dependent protein folding chaperone"/>
    <property type="evidence" value="ECO:0007669"/>
    <property type="project" value="InterPro"/>
</dbReference>
<evidence type="ECO:0000256" key="2">
    <source>
        <dbReference type="ARBA" id="ARBA00023186"/>
    </source>
</evidence>
<dbReference type="GO" id="GO:0051082">
    <property type="term" value="F:unfolded protein binding"/>
    <property type="evidence" value="ECO:0007669"/>
    <property type="project" value="InterPro"/>
</dbReference>